<dbReference type="InterPro" id="IPR036390">
    <property type="entry name" value="WH_DNA-bd_sf"/>
</dbReference>
<reference evidence="1" key="1">
    <citation type="journal article" date="2022" name="Syst. Appl. Microbiol.">
        <title>Natronocalculus amylovorans gen. nov., sp. nov., and Natranaeroarchaeum aerophilus sp. nov., dominant culturable amylolytic natronoarchaea from hypersaline soda lakes in southwestern Siberia.</title>
        <authorList>
            <person name="Sorokin D.Y."/>
            <person name="Elcheninov A.G."/>
            <person name="Khizhniak T.V."/>
            <person name="Koenen M."/>
            <person name="Bale N.J."/>
            <person name="Damste J.S.S."/>
            <person name="Kublanov I.V."/>
        </authorList>
    </citation>
    <scope>NUCLEOTIDE SEQUENCE</scope>
    <source>
        <strain evidence="1">AArc-St2</strain>
    </source>
</reference>
<keyword evidence="2" id="KW-1185">Reference proteome</keyword>
<evidence type="ECO:0000313" key="2">
    <source>
        <dbReference type="Proteomes" id="UP001203207"/>
    </source>
</evidence>
<dbReference type="SUPFAM" id="SSF46785">
    <property type="entry name" value="Winged helix' DNA-binding domain"/>
    <property type="match status" value="1"/>
</dbReference>
<sequence>MSIDGDKRGGVLNDADRRVLIHLRDFGAEYPALVASNTGLHIPLVERHCQTLAQRGLIEAVSGEIIYRITDQGIERLEALTDQPRKL</sequence>
<reference evidence="1" key="2">
    <citation type="submission" date="2022-02" db="EMBL/GenBank/DDBJ databases">
        <authorList>
            <person name="Elcheninov A.G."/>
            <person name="Sorokin D.Y."/>
            <person name="Kublanov I.V."/>
        </authorList>
    </citation>
    <scope>NUCLEOTIDE SEQUENCE</scope>
    <source>
        <strain evidence="1">AArc-St2</strain>
    </source>
</reference>
<dbReference type="Proteomes" id="UP001203207">
    <property type="component" value="Unassembled WGS sequence"/>
</dbReference>
<dbReference type="Pfam" id="PF10007">
    <property type="entry name" value="DUF2250"/>
    <property type="match status" value="1"/>
</dbReference>
<comment type="caution">
    <text evidence="1">The sequence shown here is derived from an EMBL/GenBank/DDBJ whole genome shotgun (WGS) entry which is preliminary data.</text>
</comment>
<dbReference type="AlphaFoldDB" id="A0AAE3FY13"/>
<accession>A0AAE3FY13</accession>
<dbReference type="EMBL" id="JAKRVX010000002">
    <property type="protein sequence ID" value="MCL9816739.1"/>
    <property type="molecule type" value="Genomic_DNA"/>
</dbReference>
<name>A0AAE3FY13_9EURY</name>
<dbReference type="InterPro" id="IPR036388">
    <property type="entry name" value="WH-like_DNA-bd_sf"/>
</dbReference>
<organism evidence="1 2">
    <name type="scientific">Natronocalculus amylovorans</name>
    <dbReference type="NCBI Taxonomy" id="2917812"/>
    <lineage>
        <taxon>Archaea</taxon>
        <taxon>Methanobacteriati</taxon>
        <taxon>Methanobacteriota</taxon>
        <taxon>Stenosarchaea group</taxon>
        <taxon>Halobacteria</taxon>
        <taxon>Halobacteriales</taxon>
        <taxon>Haloferacaceae</taxon>
        <taxon>Natronocalculus</taxon>
    </lineage>
</organism>
<protein>
    <submittedName>
        <fullName evidence="1">DUF2250 domain-containing protein</fullName>
    </submittedName>
</protein>
<evidence type="ECO:0000313" key="1">
    <source>
        <dbReference type="EMBL" id="MCL9816739.1"/>
    </source>
</evidence>
<proteinExistence type="predicted"/>
<dbReference type="InterPro" id="IPR019254">
    <property type="entry name" value="DUF2250"/>
</dbReference>
<dbReference type="RefSeq" id="WP_174652207.1">
    <property type="nucleotide sequence ID" value="NZ_JAKRVX010000002.1"/>
</dbReference>
<gene>
    <name evidence="1" type="ORF">AArcSt2_07255</name>
</gene>
<dbReference type="Gene3D" id="1.10.10.10">
    <property type="entry name" value="Winged helix-like DNA-binding domain superfamily/Winged helix DNA-binding domain"/>
    <property type="match status" value="1"/>
</dbReference>